<dbReference type="EnsemblMetazoa" id="SMAR015711-RA">
    <property type="protein sequence ID" value="SMAR015711-PA"/>
    <property type="gene ID" value="SMAR015711"/>
</dbReference>
<proteinExistence type="predicted"/>
<dbReference type="Proteomes" id="UP000014500">
    <property type="component" value="Unassembled WGS sequence"/>
</dbReference>
<dbReference type="EMBL" id="JH431477">
    <property type="status" value="NOT_ANNOTATED_CDS"/>
    <property type="molecule type" value="Genomic_DNA"/>
</dbReference>
<keyword evidence="2" id="KW-1185">Reference proteome</keyword>
<protein>
    <submittedName>
        <fullName evidence="1">Uncharacterized protein</fullName>
    </submittedName>
</protein>
<dbReference type="AlphaFoldDB" id="T1JPD4"/>
<reference evidence="2" key="1">
    <citation type="submission" date="2011-05" db="EMBL/GenBank/DDBJ databases">
        <authorList>
            <person name="Richards S.R."/>
            <person name="Qu J."/>
            <person name="Jiang H."/>
            <person name="Jhangiani S.N."/>
            <person name="Agravi P."/>
            <person name="Goodspeed R."/>
            <person name="Gross S."/>
            <person name="Mandapat C."/>
            <person name="Jackson L."/>
            <person name="Mathew T."/>
            <person name="Pu L."/>
            <person name="Thornton R."/>
            <person name="Saada N."/>
            <person name="Wilczek-Boney K.B."/>
            <person name="Lee S."/>
            <person name="Kovar C."/>
            <person name="Wu Y."/>
            <person name="Scherer S.E."/>
            <person name="Worley K.C."/>
            <person name="Muzny D.M."/>
            <person name="Gibbs R."/>
        </authorList>
    </citation>
    <scope>NUCLEOTIDE SEQUENCE</scope>
    <source>
        <strain evidence="2">Brora</strain>
    </source>
</reference>
<name>T1JPD4_STRMM</name>
<sequence length="154" mass="17076">MEAFNNIGTGSPSNTISFTTEGSDVIAPLKDQIIREGSAFVTANIFENIFCRIQIRTLASDTFEESLALVHIFYRDPIIFIPVNAVIAAYSNLIGRLICKSNITYISTLSQLRNFIPVDVAVLAAKSRRTSTWDGDADSRVVSVTLFFFVFLLK</sequence>
<accession>T1JPD4</accession>
<dbReference type="HOGENOM" id="CLU_1706472_0_0_1"/>
<reference evidence="1" key="2">
    <citation type="submission" date="2015-02" db="UniProtKB">
        <authorList>
            <consortium name="EnsemblMetazoa"/>
        </authorList>
    </citation>
    <scope>IDENTIFICATION</scope>
</reference>
<evidence type="ECO:0000313" key="1">
    <source>
        <dbReference type="EnsemblMetazoa" id="SMAR015711-PA"/>
    </source>
</evidence>
<evidence type="ECO:0000313" key="2">
    <source>
        <dbReference type="Proteomes" id="UP000014500"/>
    </source>
</evidence>
<organism evidence="1 2">
    <name type="scientific">Strigamia maritima</name>
    <name type="common">European centipede</name>
    <name type="synonym">Geophilus maritimus</name>
    <dbReference type="NCBI Taxonomy" id="126957"/>
    <lineage>
        <taxon>Eukaryota</taxon>
        <taxon>Metazoa</taxon>
        <taxon>Ecdysozoa</taxon>
        <taxon>Arthropoda</taxon>
        <taxon>Myriapoda</taxon>
        <taxon>Chilopoda</taxon>
        <taxon>Pleurostigmophora</taxon>
        <taxon>Geophilomorpha</taxon>
        <taxon>Linotaeniidae</taxon>
        <taxon>Strigamia</taxon>
    </lineage>
</organism>